<comment type="subcellular location">
    <subcellularLocation>
        <location evidence="5">Cytoplasm</location>
    </subcellularLocation>
</comment>
<evidence type="ECO:0000256" key="6">
    <source>
        <dbReference type="NCBIfam" id="TIGR00152"/>
    </source>
</evidence>
<sequence length="199" mass="22475">MGIKVGITGGIGSGKSYISRIFKAMGVPFYDADKEAKQLMNHDPDIHKGLVNAFGTEVYQADGVLDRKWLAEQVFNNNDKLEILNSIVHPLVIRHGEMWALRQTAAYSLKEAALLIESGSYKSLDCLILVSAPEELRIERVMHRDAVSRAEVQGRIDKQMPESEKEKYADFIVHNDGVSPLLPQILHIHQQILQREWSK</sequence>
<name>A0ABW5LB33_9SPHI</name>
<reference evidence="8" key="1">
    <citation type="journal article" date="2019" name="Int. J. Syst. Evol. Microbiol.">
        <title>The Global Catalogue of Microorganisms (GCM) 10K type strain sequencing project: providing services to taxonomists for standard genome sequencing and annotation.</title>
        <authorList>
            <consortium name="The Broad Institute Genomics Platform"/>
            <consortium name="The Broad Institute Genome Sequencing Center for Infectious Disease"/>
            <person name="Wu L."/>
            <person name="Ma J."/>
        </authorList>
    </citation>
    <scope>NUCLEOTIDE SEQUENCE [LARGE SCALE GENOMIC DNA]</scope>
    <source>
        <strain evidence="8">KCTC 52298</strain>
    </source>
</reference>
<feature type="binding site" evidence="5">
    <location>
        <begin position="12"/>
        <end position="17"/>
    </location>
    <ligand>
        <name>ATP</name>
        <dbReference type="ChEBI" id="CHEBI:30616"/>
    </ligand>
</feature>
<keyword evidence="4 5" id="KW-0173">Coenzyme A biosynthesis</keyword>
<evidence type="ECO:0000256" key="4">
    <source>
        <dbReference type="ARBA" id="ARBA00022993"/>
    </source>
</evidence>
<dbReference type="HAMAP" id="MF_00376">
    <property type="entry name" value="Dephospho_CoA_kinase"/>
    <property type="match status" value="1"/>
</dbReference>
<accession>A0ABW5LB33</accession>
<evidence type="ECO:0000313" key="8">
    <source>
        <dbReference type="Proteomes" id="UP001597440"/>
    </source>
</evidence>
<dbReference type="NCBIfam" id="TIGR00152">
    <property type="entry name" value="dephospho-CoA kinase"/>
    <property type="match status" value="1"/>
</dbReference>
<evidence type="ECO:0000256" key="5">
    <source>
        <dbReference type="HAMAP-Rule" id="MF_00376"/>
    </source>
</evidence>
<dbReference type="RefSeq" id="WP_210354375.1">
    <property type="nucleotide sequence ID" value="NZ_JAEQMU010000002.1"/>
</dbReference>
<keyword evidence="3 5" id="KW-0067">ATP-binding</keyword>
<dbReference type="GO" id="GO:0004140">
    <property type="term" value="F:dephospho-CoA kinase activity"/>
    <property type="evidence" value="ECO:0007669"/>
    <property type="project" value="UniProtKB-EC"/>
</dbReference>
<comment type="caution">
    <text evidence="7">The sequence shown here is derived from an EMBL/GenBank/DDBJ whole genome shotgun (WGS) entry which is preliminary data.</text>
</comment>
<evidence type="ECO:0000313" key="7">
    <source>
        <dbReference type="EMBL" id="MFD2557255.1"/>
    </source>
</evidence>
<keyword evidence="8" id="KW-1185">Reference proteome</keyword>
<dbReference type="PANTHER" id="PTHR10695:SF46">
    <property type="entry name" value="BIFUNCTIONAL COENZYME A SYNTHASE-RELATED"/>
    <property type="match status" value="1"/>
</dbReference>
<dbReference type="SUPFAM" id="SSF52540">
    <property type="entry name" value="P-loop containing nucleoside triphosphate hydrolases"/>
    <property type="match status" value="1"/>
</dbReference>
<evidence type="ECO:0000256" key="1">
    <source>
        <dbReference type="ARBA" id="ARBA00009018"/>
    </source>
</evidence>
<dbReference type="InterPro" id="IPR001977">
    <property type="entry name" value="Depp_CoAkinase"/>
</dbReference>
<dbReference type="PANTHER" id="PTHR10695">
    <property type="entry name" value="DEPHOSPHO-COA KINASE-RELATED"/>
    <property type="match status" value="1"/>
</dbReference>
<dbReference type="PROSITE" id="PS51219">
    <property type="entry name" value="DPCK"/>
    <property type="match status" value="1"/>
</dbReference>
<dbReference type="EC" id="2.7.1.24" evidence="5 6"/>
<comment type="pathway">
    <text evidence="5">Cofactor biosynthesis; coenzyme A biosynthesis; CoA from (R)-pantothenate: step 5/5.</text>
</comment>
<dbReference type="EMBL" id="JBHULD010000025">
    <property type="protein sequence ID" value="MFD2557255.1"/>
    <property type="molecule type" value="Genomic_DNA"/>
</dbReference>
<dbReference type="Gene3D" id="3.40.50.300">
    <property type="entry name" value="P-loop containing nucleotide triphosphate hydrolases"/>
    <property type="match status" value="1"/>
</dbReference>
<keyword evidence="5 7" id="KW-0808">Transferase</keyword>
<comment type="function">
    <text evidence="5">Catalyzes the phosphorylation of the 3'-hydroxyl group of dephosphocoenzyme A to form coenzyme A.</text>
</comment>
<dbReference type="InterPro" id="IPR027417">
    <property type="entry name" value="P-loop_NTPase"/>
</dbReference>
<keyword evidence="5 7" id="KW-0418">Kinase</keyword>
<keyword evidence="5" id="KW-0963">Cytoplasm</keyword>
<organism evidence="7 8">
    <name type="scientific">Sphingobacterium tabacisoli</name>
    <dbReference type="NCBI Taxonomy" id="2044855"/>
    <lineage>
        <taxon>Bacteria</taxon>
        <taxon>Pseudomonadati</taxon>
        <taxon>Bacteroidota</taxon>
        <taxon>Sphingobacteriia</taxon>
        <taxon>Sphingobacteriales</taxon>
        <taxon>Sphingobacteriaceae</taxon>
        <taxon>Sphingobacterium</taxon>
    </lineage>
</organism>
<keyword evidence="2 5" id="KW-0547">Nucleotide-binding</keyword>
<evidence type="ECO:0000256" key="3">
    <source>
        <dbReference type="ARBA" id="ARBA00022840"/>
    </source>
</evidence>
<dbReference type="CDD" id="cd02022">
    <property type="entry name" value="DPCK"/>
    <property type="match status" value="1"/>
</dbReference>
<dbReference type="Proteomes" id="UP001597440">
    <property type="component" value="Unassembled WGS sequence"/>
</dbReference>
<comment type="similarity">
    <text evidence="1 5">Belongs to the CoaE family.</text>
</comment>
<proteinExistence type="inferred from homology"/>
<evidence type="ECO:0000256" key="2">
    <source>
        <dbReference type="ARBA" id="ARBA00022741"/>
    </source>
</evidence>
<gene>
    <name evidence="5 7" type="primary">coaE</name>
    <name evidence="7" type="ORF">ACFSQW_22895</name>
</gene>
<comment type="catalytic activity">
    <reaction evidence="5">
        <text>3'-dephospho-CoA + ATP = ADP + CoA + H(+)</text>
        <dbReference type="Rhea" id="RHEA:18245"/>
        <dbReference type="ChEBI" id="CHEBI:15378"/>
        <dbReference type="ChEBI" id="CHEBI:30616"/>
        <dbReference type="ChEBI" id="CHEBI:57287"/>
        <dbReference type="ChEBI" id="CHEBI:57328"/>
        <dbReference type="ChEBI" id="CHEBI:456216"/>
        <dbReference type="EC" id="2.7.1.24"/>
    </reaction>
</comment>
<protein>
    <recommendedName>
        <fullName evidence="5 6">Dephospho-CoA kinase</fullName>
        <ecNumber evidence="5 6">2.7.1.24</ecNumber>
    </recommendedName>
    <alternativeName>
        <fullName evidence="5">Dephosphocoenzyme A kinase</fullName>
    </alternativeName>
</protein>
<dbReference type="Pfam" id="PF01121">
    <property type="entry name" value="CoaE"/>
    <property type="match status" value="1"/>
</dbReference>